<name>A0A5B6WXD7_9ROSI</name>
<evidence type="ECO:0000256" key="1">
    <source>
        <dbReference type="SAM" id="Phobius"/>
    </source>
</evidence>
<dbReference type="InterPro" id="IPR052343">
    <property type="entry name" value="Retrotransposon-Effector_Assoc"/>
</dbReference>
<comment type="caution">
    <text evidence="3">The sequence shown here is derived from an EMBL/GenBank/DDBJ whole genome shotgun (WGS) entry which is preliminary data.</text>
</comment>
<dbReference type="Proteomes" id="UP000325315">
    <property type="component" value="Unassembled WGS sequence"/>
</dbReference>
<keyword evidence="1" id="KW-1133">Transmembrane helix</keyword>
<dbReference type="SUPFAM" id="SSF56672">
    <property type="entry name" value="DNA/RNA polymerases"/>
    <property type="match status" value="1"/>
</dbReference>
<dbReference type="PROSITE" id="PS50878">
    <property type="entry name" value="RT_POL"/>
    <property type="match status" value="1"/>
</dbReference>
<dbReference type="GO" id="GO:0003964">
    <property type="term" value="F:RNA-directed DNA polymerase activity"/>
    <property type="evidence" value="ECO:0007669"/>
    <property type="project" value="UniProtKB-KW"/>
</dbReference>
<dbReference type="InterPro" id="IPR000477">
    <property type="entry name" value="RT_dom"/>
</dbReference>
<gene>
    <name evidence="3" type="ORF">EPI10_030517</name>
</gene>
<dbReference type="OrthoDB" id="1937198at2759"/>
<evidence type="ECO:0000313" key="3">
    <source>
        <dbReference type="EMBL" id="KAA3486629.1"/>
    </source>
</evidence>
<keyword evidence="4" id="KW-1185">Reference proteome</keyword>
<keyword evidence="3" id="KW-0808">Transferase</keyword>
<accession>A0A5B6WXD7</accession>
<keyword evidence="3" id="KW-0548">Nucleotidyltransferase</keyword>
<protein>
    <submittedName>
        <fullName evidence="3">Reverse transcriptase</fullName>
    </submittedName>
</protein>
<keyword evidence="1" id="KW-0472">Membrane</keyword>
<feature type="domain" description="Reverse transcriptase" evidence="2">
    <location>
        <begin position="107"/>
        <end position="250"/>
    </location>
</feature>
<evidence type="ECO:0000259" key="2">
    <source>
        <dbReference type="PROSITE" id="PS50878"/>
    </source>
</evidence>
<keyword evidence="3" id="KW-0695">RNA-directed DNA polymerase</keyword>
<dbReference type="PANTHER" id="PTHR46890:SF48">
    <property type="entry name" value="RNA-DIRECTED DNA POLYMERASE"/>
    <property type="match status" value="1"/>
</dbReference>
<organism evidence="3 4">
    <name type="scientific">Gossypium australe</name>
    <dbReference type="NCBI Taxonomy" id="47621"/>
    <lineage>
        <taxon>Eukaryota</taxon>
        <taxon>Viridiplantae</taxon>
        <taxon>Streptophyta</taxon>
        <taxon>Embryophyta</taxon>
        <taxon>Tracheophyta</taxon>
        <taxon>Spermatophyta</taxon>
        <taxon>Magnoliopsida</taxon>
        <taxon>eudicotyledons</taxon>
        <taxon>Gunneridae</taxon>
        <taxon>Pentapetalae</taxon>
        <taxon>rosids</taxon>
        <taxon>malvids</taxon>
        <taxon>Malvales</taxon>
        <taxon>Malvaceae</taxon>
        <taxon>Malvoideae</taxon>
        <taxon>Gossypium</taxon>
    </lineage>
</organism>
<dbReference type="PANTHER" id="PTHR46890">
    <property type="entry name" value="NON-LTR RETROLELEMENT REVERSE TRANSCRIPTASE-LIKE PROTEIN-RELATED"/>
    <property type="match status" value="1"/>
</dbReference>
<reference evidence="4" key="1">
    <citation type="journal article" date="2019" name="Plant Biotechnol. J.">
        <title>Genome sequencing of the Australian wild diploid species Gossypium australe highlights disease resistance and delayed gland morphogenesis.</title>
        <authorList>
            <person name="Cai Y."/>
            <person name="Cai X."/>
            <person name="Wang Q."/>
            <person name="Wang P."/>
            <person name="Zhang Y."/>
            <person name="Cai C."/>
            <person name="Xu Y."/>
            <person name="Wang K."/>
            <person name="Zhou Z."/>
            <person name="Wang C."/>
            <person name="Geng S."/>
            <person name="Li B."/>
            <person name="Dong Q."/>
            <person name="Hou Y."/>
            <person name="Wang H."/>
            <person name="Ai P."/>
            <person name="Liu Z."/>
            <person name="Yi F."/>
            <person name="Sun M."/>
            <person name="An G."/>
            <person name="Cheng J."/>
            <person name="Zhang Y."/>
            <person name="Shi Q."/>
            <person name="Xie Y."/>
            <person name="Shi X."/>
            <person name="Chang Y."/>
            <person name="Huang F."/>
            <person name="Chen Y."/>
            <person name="Hong S."/>
            <person name="Mi L."/>
            <person name="Sun Q."/>
            <person name="Zhang L."/>
            <person name="Zhou B."/>
            <person name="Peng R."/>
            <person name="Zhang X."/>
            <person name="Liu F."/>
        </authorList>
    </citation>
    <scope>NUCLEOTIDE SEQUENCE [LARGE SCALE GENOMIC DNA]</scope>
    <source>
        <strain evidence="4">cv. PA1801</strain>
    </source>
</reference>
<evidence type="ECO:0000313" key="4">
    <source>
        <dbReference type="Proteomes" id="UP000325315"/>
    </source>
</evidence>
<dbReference type="EMBL" id="SMMG02000001">
    <property type="protein sequence ID" value="KAA3486629.1"/>
    <property type="molecule type" value="Genomic_DNA"/>
</dbReference>
<dbReference type="Pfam" id="PF00078">
    <property type="entry name" value="RVT_1"/>
    <property type="match status" value="1"/>
</dbReference>
<keyword evidence="1" id="KW-0812">Transmembrane</keyword>
<sequence length="250" mass="28747">MIKRLENEAGNLVTDTDAIHNLATEYFKELFSSKKVSNCDRLIESYLPCITDEHNNMLMAAFREEGVVEAIKSIVPPKASGKEGFPVIFYQKYWHIVGENVTRYCLDILNGRGNIEEINKTSIVLIPKEKSPRTTNKFRPISLSNVIYKIISKVIIQRAFVAGRQITDNIFVAYEILHSFKKRRGSSKKSFALKLDMSKAYDRIEWSFLERMLRGIGFCEGWILLIMRCITSVVYIVVINAKHGKEFKPQ</sequence>
<feature type="transmembrane region" description="Helical" evidence="1">
    <location>
        <begin position="221"/>
        <end position="241"/>
    </location>
</feature>
<proteinExistence type="predicted"/>
<dbReference type="InterPro" id="IPR043502">
    <property type="entry name" value="DNA/RNA_pol_sf"/>
</dbReference>
<dbReference type="AlphaFoldDB" id="A0A5B6WXD7"/>